<dbReference type="InterPro" id="IPR001623">
    <property type="entry name" value="DnaJ_domain"/>
</dbReference>
<organism evidence="4 5">
    <name type="scientific">Nestor notabilis</name>
    <name type="common">Kea</name>
    <dbReference type="NCBI Taxonomy" id="176057"/>
    <lineage>
        <taxon>Eukaryota</taxon>
        <taxon>Metazoa</taxon>
        <taxon>Chordata</taxon>
        <taxon>Craniata</taxon>
        <taxon>Vertebrata</taxon>
        <taxon>Euteleostomi</taxon>
        <taxon>Archelosauria</taxon>
        <taxon>Archosauria</taxon>
        <taxon>Dinosauria</taxon>
        <taxon>Saurischia</taxon>
        <taxon>Theropoda</taxon>
        <taxon>Coelurosauria</taxon>
        <taxon>Aves</taxon>
        <taxon>Neognathae</taxon>
        <taxon>Neoaves</taxon>
        <taxon>Telluraves</taxon>
        <taxon>Australaves</taxon>
        <taxon>Psittaciformes</taxon>
        <taxon>Psittacidae</taxon>
        <taxon>Nestor</taxon>
    </lineage>
</organism>
<dbReference type="EMBL" id="KK937305">
    <property type="protein sequence ID" value="KFQ47921.1"/>
    <property type="molecule type" value="Genomic_DNA"/>
</dbReference>
<feature type="domain" description="J" evidence="3">
    <location>
        <begin position="1"/>
        <end position="41"/>
    </location>
</feature>
<dbReference type="GO" id="GO:0030544">
    <property type="term" value="F:Hsp70 protein binding"/>
    <property type="evidence" value="ECO:0007669"/>
    <property type="project" value="InterPro"/>
</dbReference>
<evidence type="ECO:0000313" key="5">
    <source>
        <dbReference type="Proteomes" id="UP000053840"/>
    </source>
</evidence>
<protein>
    <submittedName>
        <fullName evidence="4">DnaJ subfamily B member 8</fullName>
    </submittedName>
</protein>
<dbReference type="Gene3D" id="1.10.287.110">
    <property type="entry name" value="DnaJ domain"/>
    <property type="match status" value="1"/>
</dbReference>
<reference evidence="4 5" key="1">
    <citation type="submission" date="2014-04" db="EMBL/GenBank/DDBJ databases">
        <title>Genome evolution of avian class.</title>
        <authorList>
            <person name="Zhang G."/>
            <person name="Li C."/>
        </authorList>
    </citation>
    <scope>NUCLEOTIDE SEQUENCE [LARGE SCALE GENOMIC DNA]</scope>
    <source>
        <strain evidence="4">BGI_N333</strain>
    </source>
</reference>
<evidence type="ECO:0000256" key="1">
    <source>
        <dbReference type="ARBA" id="ARBA00023186"/>
    </source>
</evidence>
<dbReference type="Proteomes" id="UP000053840">
    <property type="component" value="Unassembled WGS sequence"/>
</dbReference>
<dbReference type="CDD" id="cd06257">
    <property type="entry name" value="DnaJ"/>
    <property type="match status" value="1"/>
</dbReference>
<proteinExistence type="predicted"/>
<feature type="non-terminal residue" evidence="4">
    <location>
        <position position="41"/>
    </location>
</feature>
<keyword evidence="5" id="KW-1185">Reference proteome</keyword>
<dbReference type="InterPro" id="IPR043183">
    <property type="entry name" value="DNJB2/6-like"/>
</dbReference>
<sequence>KSYHKLALKRHPHKNPNNKEEAEEKFKAVAEAYKVLSNPQK</sequence>
<dbReference type="SUPFAM" id="SSF46565">
    <property type="entry name" value="Chaperone J-domain"/>
    <property type="match status" value="1"/>
</dbReference>
<dbReference type="GO" id="GO:0051082">
    <property type="term" value="F:unfolded protein binding"/>
    <property type="evidence" value="ECO:0007669"/>
    <property type="project" value="InterPro"/>
</dbReference>
<name>A0A091RZS8_NESNO</name>
<feature type="region of interest" description="Disordered" evidence="2">
    <location>
        <begin position="1"/>
        <end position="21"/>
    </location>
</feature>
<dbReference type="InterPro" id="IPR036869">
    <property type="entry name" value="J_dom_sf"/>
</dbReference>
<feature type="compositionally biased region" description="Basic residues" evidence="2">
    <location>
        <begin position="1"/>
        <end position="16"/>
    </location>
</feature>
<gene>
    <name evidence="4" type="ORF">N333_02591</name>
</gene>
<keyword evidence="1" id="KW-0143">Chaperone</keyword>
<evidence type="ECO:0000313" key="4">
    <source>
        <dbReference type="EMBL" id="KFQ47921.1"/>
    </source>
</evidence>
<evidence type="ECO:0000256" key="2">
    <source>
        <dbReference type="SAM" id="MobiDB-lite"/>
    </source>
</evidence>
<dbReference type="SMART" id="SM00271">
    <property type="entry name" value="DnaJ"/>
    <property type="match status" value="1"/>
</dbReference>
<accession>A0A091RZS8</accession>
<dbReference type="PRINTS" id="PR00625">
    <property type="entry name" value="JDOMAIN"/>
</dbReference>
<dbReference type="AlphaFoldDB" id="A0A091RZS8"/>
<evidence type="ECO:0000259" key="3">
    <source>
        <dbReference type="PROSITE" id="PS50076"/>
    </source>
</evidence>
<feature type="non-terminal residue" evidence="4">
    <location>
        <position position="1"/>
    </location>
</feature>
<dbReference type="Pfam" id="PF00226">
    <property type="entry name" value="DnaJ"/>
    <property type="match status" value="1"/>
</dbReference>
<dbReference type="PANTHER" id="PTHR45168">
    <property type="entry name" value="DNAJ HOMOLOG SUBFAMILY B MEMBER 2"/>
    <property type="match status" value="1"/>
</dbReference>
<dbReference type="PANTHER" id="PTHR45168:SF4">
    <property type="entry name" value="SIMILAR TO DNAJ HOMOLOG SUBFAMILY B MEMBER 6 (HEAT SHOCK PROTEIN J2) (HSJ-2) (MRJ) (MDJ4)"/>
    <property type="match status" value="1"/>
</dbReference>
<dbReference type="PROSITE" id="PS50076">
    <property type="entry name" value="DNAJ_2"/>
    <property type="match status" value="1"/>
</dbReference>